<evidence type="ECO:0000256" key="3">
    <source>
        <dbReference type="ARBA" id="ARBA00022801"/>
    </source>
</evidence>
<evidence type="ECO:0000256" key="4">
    <source>
        <dbReference type="ARBA" id="ARBA00023136"/>
    </source>
</evidence>
<evidence type="ECO:0000313" key="8">
    <source>
        <dbReference type="Proteomes" id="UP001519887"/>
    </source>
</evidence>
<protein>
    <submittedName>
        <fullName evidence="7">SpoIIE family protein phosphatase</fullName>
    </submittedName>
</protein>
<dbReference type="CDD" id="cd06225">
    <property type="entry name" value="HAMP"/>
    <property type="match status" value="1"/>
</dbReference>
<comment type="subcellular location">
    <subcellularLocation>
        <location evidence="1">Cell membrane</location>
    </subcellularLocation>
</comment>
<dbReference type="Pfam" id="PF07228">
    <property type="entry name" value="SpoIIE"/>
    <property type="match status" value="1"/>
</dbReference>
<dbReference type="EMBL" id="JAHZIK010001998">
    <property type="protein sequence ID" value="MBW7460070.1"/>
    <property type="molecule type" value="Genomic_DNA"/>
</dbReference>
<keyword evidence="5" id="KW-0812">Transmembrane</keyword>
<dbReference type="PANTHER" id="PTHR43156:SF2">
    <property type="entry name" value="STAGE II SPORULATION PROTEIN E"/>
    <property type="match status" value="1"/>
</dbReference>
<dbReference type="Gene3D" id="3.60.40.10">
    <property type="entry name" value="PPM-type phosphatase domain"/>
    <property type="match status" value="1"/>
</dbReference>
<feature type="transmembrane region" description="Helical" evidence="5">
    <location>
        <begin position="31"/>
        <end position="53"/>
    </location>
</feature>
<dbReference type="Gene3D" id="6.10.340.10">
    <property type="match status" value="1"/>
</dbReference>
<keyword evidence="2" id="KW-1003">Cell membrane</keyword>
<name>A0ABS7CH87_9BACL</name>
<organism evidence="7 8">
    <name type="scientific">Paenibacillus sepulcri</name>
    <dbReference type="NCBI Taxonomy" id="359917"/>
    <lineage>
        <taxon>Bacteria</taxon>
        <taxon>Bacillati</taxon>
        <taxon>Bacillota</taxon>
        <taxon>Bacilli</taxon>
        <taxon>Bacillales</taxon>
        <taxon>Paenibacillaceae</taxon>
        <taxon>Paenibacillus</taxon>
    </lineage>
</organism>
<proteinExistence type="predicted"/>
<feature type="domain" description="HAMP" evidence="6">
    <location>
        <begin position="89"/>
        <end position="139"/>
    </location>
</feature>
<feature type="non-terminal residue" evidence="7">
    <location>
        <position position="1"/>
    </location>
</feature>
<keyword evidence="3" id="KW-0378">Hydrolase</keyword>
<keyword evidence="5" id="KW-1133">Transmembrane helix</keyword>
<dbReference type="InterPro" id="IPR003660">
    <property type="entry name" value="HAMP_dom"/>
</dbReference>
<evidence type="ECO:0000256" key="1">
    <source>
        <dbReference type="ARBA" id="ARBA00004236"/>
    </source>
</evidence>
<gene>
    <name evidence="7" type="ORF">K0U00_39010</name>
</gene>
<evidence type="ECO:0000256" key="5">
    <source>
        <dbReference type="SAM" id="Phobius"/>
    </source>
</evidence>
<feature type="transmembrane region" description="Helical" evidence="5">
    <location>
        <begin position="65"/>
        <end position="83"/>
    </location>
</feature>
<keyword evidence="8" id="KW-1185">Reference proteome</keyword>
<evidence type="ECO:0000313" key="7">
    <source>
        <dbReference type="EMBL" id="MBW7460070.1"/>
    </source>
</evidence>
<comment type="caution">
    <text evidence="7">The sequence shown here is derived from an EMBL/GenBank/DDBJ whole genome shotgun (WGS) entry which is preliminary data.</text>
</comment>
<accession>A0ABS7CH87</accession>
<dbReference type="Proteomes" id="UP001519887">
    <property type="component" value="Unassembled WGS sequence"/>
</dbReference>
<dbReference type="SUPFAM" id="SSF81606">
    <property type="entry name" value="PP2C-like"/>
    <property type="match status" value="1"/>
</dbReference>
<sequence>TSVRWLLRPIILQLQPWPGSFAGRASIAHPLLFTFASTFLVALLNLFQLAVMAEASHDPEYTIKFGQIALFYFVMGLALFYYVTLQFRRELRGLVRNIRGLVGGRKQLSGKMPVISHDEAGELAVAFNELQSRIDREYESLERELKLAYNVQQKLLPPGDLTIGSYRIAARCQPYREVGGDFFDVVSLSPGRFAVMIGDVSGKGMPAALLMSALLLLFRAEIRRNGNPAKVLQRMNRQICEAMGNEGSVSIGVGVIDLTADTVQYASAGHLSPYIVKADGGVRAVDCSSLPIGFDAEAAYEEISLQLHPGDRFVLYTDGLIEAVDEEGQMYSFEGLEAELSTWKANEDIVRLVDSWLKRMDQR</sequence>
<evidence type="ECO:0000256" key="2">
    <source>
        <dbReference type="ARBA" id="ARBA00022475"/>
    </source>
</evidence>
<dbReference type="InterPro" id="IPR036457">
    <property type="entry name" value="PPM-type-like_dom_sf"/>
</dbReference>
<dbReference type="SMART" id="SM00331">
    <property type="entry name" value="PP2C_SIG"/>
    <property type="match status" value="1"/>
</dbReference>
<dbReference type="InterPro" id="IPR052016">
    <property type="entry name" value="Bact_Sigma-Reg"/>
</dbReference>
<keyword evidence="4 5" id="KW-0472">Membrane</keyword>
<dbReference type="PROSITE" id="PS50885">
    <property type="entry name" value="HAMP"/>
    <property type="match status" value="1"/>
</dbReference>
<feature type="non-terminal residue" evidence="7">
    <location>
        <position position="363"/>
    </location>
</feature>
<evidence type="ECO:0000259" key="6">
    <source>
        <dbReference type="PROSITE" id="PS50885"/>
    </source>
</evidence>
<dbReference type="InterPro" id="IPR001932">
    <property type="entry name" value="PPM-type_phosphatase-like_dom"/>
</dbReference>
<reference evidence="7 8" key="1">
    <citation type="submission" date="2021-07" db="EMBL/GenBank/DDBJ databases">
        <title>Paenibacillus radiodurans sp. nov., isolated from the southeastern edge of Tengger Desert.</title>
        <authorList>
            <person name="Zhang G."/>
        </authorList>
    </citation>
    <scope>NUCLEOTIDE SEQUENCE [LARGE SCALE GENOMIC DNA]</scope>
    <source>
        <strain evidence="7 8">CCM 7311</strain>
    </source>
</reference>
<dbReference type="PANTHER" id="PTHR43156">
    <property type="entry name" value="STAGE II SPORULATION PROTEIN E-RELATED"/>
    <property type="match status" value="1"/>
</dbReference>